<proteinExistence type="inferred from homology"/>
<reference evidence="12 13" key="1">
    <citation type="submission" date="2014-10" db="EMBL/GenBank/DDBJ databases">
        <title>Genome sequence of Micropolyspora internatus JCM3315.</title>
        <authorList>
            <person name="Shin S.-K."/>
            <person name="Yi H."/>
        </authorList>
    </citation>
    <scope>NUCLEOTIDE SEQUENCE [LARGE SCALE GENOMIC DNA]</scope>
    <source>
        <strain evidence="12 13">JCM 3315</strain>
    </source>
</reference>
<name>A0A837D8D4_9PSEU</name>
<evidence type="ECO:0000313" key="12">
    <source>
        <dbReference type="EMBL" id="KHF43098.1"/>
    </source>
</evidence>
<organism evidence="12 13">
    <name type="scientific">Saccharomonospora viridis</name>
    <dbReference type="NCBI Taxonomy" id="1852"/>
    <lineage>
        <taxon>Bacteria</taxon>
        <taxon>Bacillati</taxon>
        <taxon>Actinomycetota</taxon>
        <taxon>Actinomycetes</taxon>
        <taxon>Pseudonocardiales</taxon>
        <taxon>Pseudonocardiaceae</taxon>
        <taxon>Saccharomonospora</taxon>
    </lineage>
</organism>
<protein>
    <submittedName>
        <fullName evidence="12">Oxidoreductase</fullName>
    </submittedName>
</protein>
<dbReference type="InterPro" id="IPR023753">
    <property type="entry name" value="FAD/NAD-binding_dom"/>
</dbReference>
<feature type="domain" description="NADH:flavin oxidoreductase/NADH oxidase N-terminal" evidence="10">
    <location>
        <begin position="9"/>
        <end position="337"/>
    </location>
</feature>
<keyword evidence="5" id="KW-0288">FMN</keyword>
<dbReference type="GO" id="GO:0016491">
    <property type="term" value="F:oxidoreductase activity"/>
    <property type="evidence" value="ECO:0007669"/>
    <property type="project" value="UniProtKB-KW"/>
</dbReference>
<evidence type="ECO:0000256" key="1">
    <source>
        <dbReference type="ARBA" id="ARBA00001917"/>
    </source>
</evidence>
<evidence type="ECO:0000313" key="13">
    <source>
        <dbReference type="Proteomes" id="UP000030848"/>
    </source>
</evidence>
<evidence type="ECO:0000256" key="6">
    <source>
        <dbReference type="ARBA" id="ARBA00022723"/>
    </source>
</evidence>
<dbReference type="Gene3D" id="3.40.50.720">
    <property type="entry name" value="NAD(P)-binding Rossmann-like Domain"/>
    <property type="match status" value="1"/>
</dbReference>
<dbReference type="Pfam" id="PF00724">
    <property type="entry name" value="Oxidored_FMN"/>
    <property type="match status" value="1"/>
</dbReference>
<keyword evidence="9" id="KW-0411">Iron-sulfur</keyword>
<dbReference type="GO" id="GO:0051536">
    <property type="term" value="F:iron-sulfur cluster binding"/>
    <property type="evidence" value="ECO:0007669"/>
    <property type="project" value="UniProtKB-KW"/>
</dbReference>
<gene>
    <name evidence="12" type="ORF">MINT15_33000</name>
</gene>
<evidence type="ECO:0000256" key="7">
    <source>
        <dbReference type="ARBA" id="ARBA00023002"/>
    </source>
</evidence>
<dbReference type="PANTHER" id="PTHR42917">
    <property type="entry name" value="2,4-DIENOYL-COA REDUCTASE"/>
    <property type="match status" value="1"/>
</dbReference>
<comment type="cofactor">
    <cofactor evidence="1">
        <name>FMN</name>
        <dbReference type="ChEBI" id="CHEBI:58210"/>
    </cofactor>
</comment>
<evidence type="ECO:0000256" key="2">
    <source>
        <dbReference type="ARBA" id="ARBA00001966"/>
    </source>
</evidence>
<evidence type="ECO:0000256" key="5">
    <source>
        <dbReference type="ARBA" id="ARBA00022643"/>
    </source>
</evidence>
<feature type="domain" description="FAD/NAD(P)-binding" evidence="11">
    <location>
        <begin position="388"/>
        <end position="609"/>
    </location>
</feature>
<dbReference type="Proteomes" id="UP000030848">
    <property type="component" value="Unassembled WGS sequence"/>
</dbReference>
<dbReference type="Gene3D" id="3.50.50.60">
    <property type="entry name" value="FAD/NAD(P)-binding domain"/>
    <property type="match status" value="1"/>
</dbReference>
<dbReference type="InterPro" id="IPR036188">
    <property type="entry name" value="FAD/NAD-bd_sf"/>
</dbReference>
<comment type="similarity">
    <text evidence="3">In the N-terminal section; belongs to the NADH:flavin oxidoreductase/NADH oxidase family.</text>
</comment>
<keyword evidence="8" id="KW-0408">Iron</keyword>
<evidence type="ECO:0000259" key="10">
    <source>
        <dbReference type="Pfam" id="PF00724"/>
    </source>
</evidence>
<dbReference type="SUPFAM" id="SSF51395">
    <property type="entry name" value="FMN-linked oxidoreductases"/>
    <property type="match status" value="1"/>
</dbReference>
<sequence>MTPPTTTPLFATPLELGSLRLRNRLVATAHGTAAVTDGVPDSEDARYWRRLSRGGAGMIITGGIQVAKESTLRNRYLSEAYRREAIPGFAARAEAVKSGGAVAVAQLCHLGRETLGANTVYPFVAPSDVLSPREPAPARVLSTDEVGEVVRAFAVSARNCVEAGFDAVELHGAHGYLLAQFLSKTVNTRNDRYGGSARNRCTLIVEIIEAIRRELPDTPVGLRVSVENDPGGTSLEDFGELLPLIQDRAPFDYLNLTFGVRGYYVRDMATARPPLLDHSAELRSAVGVPLLLCSMFRDPGDIERALTEGAADLVGMARPHIADPDIVNKLIQGRADEVRPCVSCNEDCRSFDPTALCTVNPDLAPRGMSLRPGEPRTLAAPRNGGRTLAVVGAGPAGLECALTAAKSGTVEVTVFDENERIGGALAVASAAPQRSGWTRLLRFYERQLHRLGVTVRLGSRVGPQDLGGYDHVVWAVGAEEEPVTVSGEVPTLRSSDFLADQSRARRWSRLVVLDDGFGWWPTVSAVEAARAQGVERISVVTPGPGFAGGIPAESRMQLTERLRGLALDVLPLTTVIGSGPGVVKVRNLLSDEEREIGADALITVGTRRSRTVPDEHRGSAWAIGDCVSPRRVSAAITEGRHAGLAVLESSAVSV</sequence>
<keyword evidence="6" id="KW-0479">Metal-binding</keyword>
<dbReference type="SUPFAM" id="SSF51905">
    <property type="entry name" value="FAD/NAD(P)-binding domain"/>
    <property type="match status" value="1"/>
</dbReference>
<evidence type="ECO:0000256" key="3">
    <source>
        <dbReference type="ARBA" id="ARBA00011048"/>
    </source>
</evidence>
<evidence type="ECO:0000256" key="4">
    <source>
        <dbReference type="ARBA" id="ARBA00022630"/>
    </source>
</evidence>
<keyword evidence="4" id="KW-0285">Flavoprotein</keyword>
<dbReference type="GO" id="GO:0046872">
    <property type="term" value="F:metal ion binding"/>
    <property type="evidence" value="ECO:0007669"/>
    <property type="project" value="UniProtKB-KW"/>
</dbReference>
<keyword evidence="7" id="KW-0560">Oxidoreductase</keyword>
<dbReference type="InterPro" id="IPR051793">
    <property type="entry name" value="NADH:flavin_oxidoreductase"/>
</dbReference>
<dbReference type="Gene3D" id="3.20.20.70">
    <property type="entry name" value="Aldolase class I"/>
    <property type="match status" value="1"/>
</dbReference>
<comment type="caution">
    <text evidence="12">The sequence shown here is derived from an EMBL/GenBank/DDBJ whole genome shotgun (WGS) entry which is preliminary data.</text>
</comment>
<dbReference type="RefSeq" id="WP_037312110.1">
    <property type="nucleotide sequence ID" value="NZ_FOWS01000001.1"/>
</dbReference>
<dbReference type="OrthoDB" id="3169239at2"/>
<comment type="cofactor">
    <cofactor evidence="2">
        <name>[4Fe-4S] cluster</name>
        <dbReference type="ChEBI" id="CHEBI:49883"/>
    </cofactor>
</comment>
<accession>A0A837D8D4</accession>
<dbReference type="InterPro" id="IPR013785">
    <property type="entry name" value="Aldolase_TIM"/>
</dbReference>
<dbReference type="PANTHER" id="PTHR42917:SF2">
    <property type="entry name" value="2,4-DIENOYL-COA REDUCTASE [(2E)-ENOYL-COA-PRODUCING]"/>
    <property type="match status" value="1"/>
</dbReference>
<dbReference type="Pfam" id="PF07992">
    <property type="entry name" value="Pyr_redox_2"/>
    <property type="match status" value="1"/>
</dbReference>
<dbReference type="PRINTS" id="PR00419">
    <property type="entry name" value="ADXRDTASE"/>
</dbReference>
<evidence type="ECO:0000256" key="9">
    <source>
        <dbReference type="ARBA" id="ARBA00023014"/>
    </source>
</evidence>
<evidence type="ECO:0000256" key="8">
    <source>
        <dbReference type="ARBA" id="ARBA00023004"/>
    </source>
</evidence>
<dbReference type="InterPro" id="IPR001155">
    <property type="entry name" value="OxRdtase_FMN_N"/>
</dbReference>
<evidence type="ECO:0000259" key="11">
    <source>
        <dbReference type="Pfam" id="PF07992"/>
    </source>
</evidence>
<dbReference type="AlphaFoldDB" id="A0A837D8D4"/>
<dbReference type="SUPFAM" id="SSF51971">
    <property type="entry name" value="Nucleotide-binding domain"/>
    <property type="match status" value="1"/>
</dbReference>
<dbReference type="EMBL" id="JRZE01000006">
    <property type="protein sequence ID" value="KHF43098.1"/>
    <property type="molecule type" value="Genomic_DNA"/>
</dbReference>
<dbReference type="GO" id="GO:0010181">
    <property type="term" value="F:FMN binding"/>
    <property type="evidence" value="ECO:0007669"/>
    <property type="project" value="InterPro"/>
</dbReference>